<feature type="compositionally biased region" description="Polar residues" evidence="1">
    <location>
        <begin position="369"/>
        <end position="385"/>
    </location>
</feature>
<evidence type="ECO:0000313" key="2">
    <source>
        <dbReference type="EMBL" id="CAJ1968669.1"/>
    </source>
</evidence>
<feature type="compositionally biased region" description="Low complexity" evidence="1">
    <location>
        <begin position="258"/>
        <end position="272"/>
    </location>
</feature>
<dbReference type="AlphaFoldDB" id="A0AAD2JP57"/>
<keyword evidence="3" id="KW-1185">Reference proteome</keyword>
<feature type="region of interest" description="Disordered" evidence="1">
    <location>
        <begin position="232"/>
        <end position="400"/>
    </location>
</feature>
<protein>
    <submittedName>
        <fullName evidence="2">Uncharacterized protein</fullName>
    </submittedName>
</protein>
<feature type="compositionally biased region" description="Low complexity" evidence="1">
    <location>
        <begin position="239"/>
        <end position="251"/>
    </location>
</feature>
<evidence type="ECO:0000313" key="3">
    <source>
        <dbReference type="Proteomes" id="UP001295423"/>
    </source>
</evidence>
<comment type="caution">
    <text evidence="2">The sequence shown here is derived from an EMBL/GenBank/DDBJ whole genome shotgun (WGS) entry which is preliminary data.</text>
</comment>
<feature type="compositionally biased region" description="Polar residues" evidence="1">
    <location>
        <begin position="303"/>
        <end position="332"/>
    </location>
</feature>
<sequence length="583" mass="62274">MADLAAAYNSSGYAQSAQDCLPPEVKSVRMTAVKKAKGDCNPHFRMPTTSGTYQQIHYKTTNAHGIPVPEQVTYTLHVIEMLPSVCAGDLKHEWTNDHKMKISFKHSDLMSFPMMLLSMFRHNNTHVFGPDSALATSMEQGVVGNRGPDGHVWDGATITYSEPQDPDTVSPGDGLTGFDIIQVPHVRTDGIEVALNMLIVCTRTPKAVKQAVDVGFTKAQFKLQSNWGKNAANGGGGFQSPFNFGSPSFSPHQNHTSNGNKNAGGAFGNQFGMQPSSVPSNGNQHNAGTFGNQFGMQPCPVPSSGNQHNPGTFGNQFGMQPSPAPSNGSQHNPAAFGNQFGMQPSPAPSNGSQHNPAAFGMQPHRNPFAAQSNPSNGMQPSTPNQPAAVPSYGHPPSEIKVSTVGFSESAPSQMGAPGDAASVASALSYDNSGQMSLASLTSQVENLEQELRRQKAAAHAAEQEKQQLEAVTDYQQQQLQTAEAIVHRAEAEKHTAEELQRVALQEKTFAENAREQASVVLQRAEAQRKLGTNKRMRPELEHGASAENEEGGNTPMTDRKIPPTASLPQPLVSPQASIQGEAS</sequence>
<reference evidence="2" key="1">
    <citation type="submission" date="2023-08" db="EMBL/GenBank/DDBJ databases">
        <authorList>
            <person name="Audoor S."/>
            <person name="Bilcke G."/>
        </authorList>
    </citation>
    <scope>NUCLEOTIDE SEQUENCE</scope>
</reference>
<feature type="compositionally biased region" description="Polar residues" evidence="1">
    <location>
        <begin position="572"/>
        <end position="583"/>
    </location>
</feature>
<dbReference type="Proteomes" id="UP001295423">
    <property type="component" value="Unassembled WGS sequence"/>
</dbReference>
<proteinExistence type="predicted"/>
<feature type="region of interest" description="Disordered" evidence="1">
    <location>
        <begin position="526"/>
        <end position="583"/>
    </location>
</feature>
<accession>A0AAD2JP57</accession>
<gene>
    <name evidence="2" type="ORF">CYCCA115_LOCUS23345</name>
</gene>
<evidence type="ECO:0000256" key="1">
    <source>
        <dbReference type="SAM" id="MobiDB-lite"/>
    </source>
</evidence>
<name>A0AAD2JP57_9STRA</name>
<organism evidence="2 3">
    <name type="scientific">Cylindrotheca closterium</name>
    <dbReference type="NCBI Taxonomy" id="2856"/>
    <lineage>
        <taxon>Eukaryota</taxon>
        <taxon>Sar</taxon>
        <taxon>Stramenopiles</taxon>
        <taxon>Ochrophyta</taxon>
        <taxon>Bacillariophyta</taxon>
        <taxon>Bacillariophyceae</taxon>
        <taxon>Bacillariophycidae</taxon>
        <taxon>Bacillariales</taxon>
        <taxon>Bacillariaceae</taxon>
        <taxon>Cylindrotheca</taxon>
    </lineage>
</organism>
<feature type="compositionally biased region" description="Polar residues" evidence="1">
    <location>
        <begin position="273"/>
        <end position="295"/>
    </location>
</feature>
<dbReference type="EMBL" id="CAKOGP040002400">
    <property type="protein sequence ID" value="CAJ1968669.1"/>
    <property type="molecule type" value="Genomic_DNA"/>
</dbReference>